<dbReference type="EMBL" id="KZ451903">
    <property type="protein sequence ID" value="PKA64639.1"/>
    <property type="molecule type" value="Genomic_DNA"/>
</dbReference>
<keyword evidence="2" id="KW-0539">Nucleus</keyword>
<evidence type="ECO:0000313" key="4">
    <source>
        <dbReference type="EMBL" id="PKA64639.1"/>
    </source>
</evidence>
<dbReference type="PANTHER" id="PTHR33172">
    <property type="entry name" value="OS08G0516900 PROTEIN"/>
    <property type="match status" value="1"/>
</dbReference>
<dbReference type="AlphaFoldDB" id="A0A2I0BA43"/>
<evidence type="ECO:0000256" key="3">
    <source>
        <dbReference type="SAM" id="MobiDB-lite"/>
    </source>
</evidence>
<dbReference type="GO" id="GO:0005634">
    <property type="term" value="C:nucleus"/>
    <property type="evidence" value="ECO:0007669"/>
    <property type="project" value="UniProtKB-SubCell"/>
</dbReference>
<organism evidence="4 5">
    <name type="scientific">Apostasia shenzhenica</name>
    <dbReference type="NCBI Taxonomy" id="1088818"/>
    <lineage>
        <taxon>Eukaryota</taxon>
        <taxon>Viridiplantae</taxon>
        <taxon>Streptophyta</taxon>
        <taxon>Embryophyta</taxon>
        <taxon>Tracheophyta</taxon>
        <taxon>Spermatophyta</taxon>
        <taxon>Magnoliopsida</taxon>
        <taxon>Liliopsida</taxon>
        <taxon>Asparagales</taxon>
        <taxon>Orchidaceae</taxon>
        <taxon>Apostasioideae</taxon>
        <taxon>Apostasia</taxon>
    </lineage>
</organism>
<dbReference type="PANTHER" id="PTHR33172:SF99">
    <property type="entry name" value="COLD INDUCED PROTEIN-LIKE"/>
    <property type="match status" value="1"/>
</dbReference>
<evidence type="ECO:0000256" key="2">
    <source>
        <dbReference type="ARBA" id="ARBA00023242"/>
    </source>
</evidence>
<reference evidence="4 5" key="1">
    <citation type="journal article" date="2017" name="Nature">
        <title>The Apostasia genome and the evolution of orchids.</title>
        <authorList>
            <person name="Zhang G.Q."/>
            <person name="Liu K.W."/>
            <person name="Li Z."/>
            <person name="Lohaus R."/>
            <person name="Hsiao Y.Y."/>
            <person name="Niu S.C."/>
            <person name="Wang J.Y."/>
            <person name="Lin Y.C."/>
            <person name="Xu Q."/>
            <person name="Chen L.J."/>
            <person name="Yoshida K."/>
            <person name="Fujiwara S."/>
            <person name="Wang Z.W."/>
            <person name="Zhang Y.Q."/>
            <person name="Mitsuda N."/>
            <person name="Wang M."/>
            <person name="Liu G.H."/>
            <person name="Pecoraro L."/>
            <person name="Huang H.X."/>
            <person name="Xiao X.J."/>
            <person name="Lin M."/>
            <person name="Wu X.Y."/>
            <person name="Wu W.L."/>
            <person name="Chen Y.Y."/>
            <person name="Chang S.B."/>
            <person name="Sakamoto S."/>
            <person name="Ohme-Takagi M."/>
            <person name="Yagi M."/>
            <person name="Zeng S.J."/>
            <person name="Shen C.Y."/>
            <person name="Yeh C.M."/>
            <person name="Luo Y.B."/>
            <person name="Tsai W.C."/>
            <person name="Van de Peer Y."/>
            <person name="Liu Z.J."/>
        </authorList>
    </citation>
    <scope>NUCLEOTIDE SEQUENCE [LARGE SCALE GENOMIC DNA]</scope>
    <source>
        <strain evidence="5">cv. Shenzhen</strain>
        <tissue evidence="4">Stem</tissue>
    </source>
</reference>
<protein>
    <submittedName>
        <fullName evidence="4">Uncharacterized protein</fullName>
    </submittedName>
</protein>
<feature type="region of interest" description="Disordered" evidence="3">
    <location>
        <begin position="1"/>
        <end position="65"/>
    </location>
</feature>
<evidence type="ECO:0000256" key="1">
    <source>
        <dbReference type="ARBA" id="ARBA00004123"/>
    </source>
</evidence>
<accession>A0A2I0BA43</accession>
<dbReference type="Proteomes" id="UP000236161">
    <property type="component" value="Unassembled WGS sequence"/>
</dbReference>
<evidence type="ECO:0000313" key="5">
    <source>
        <dbReference type="Proteomes" id="UP000236161"/>
    </source>
</evidence>
<comment type="subcellular location">
    <subcellularLocation>
        <location evidence="1">Nucleus</location>
    </subcellularLocation>
</comment>
<feature type="region of interest" description="Disordered" evidence="3">
    <location>
        <begin position="162"/>
        <end position="182"/>
    </location>
</feature>
<dbReference type="GO" id="GO:0006950">
    <property type="term" value="P:response to stress"/>
    <property type="evidence" value="ECO:0007669"/>
    <property type="project" value="UniProtKB-ARBA"/>
</dbReference>
<dbReference type="InterPro" id="IPR051992">
    <property type="entry name" value="OxStress_Response_Reg"/>
</dbReference>
<name>A0A2I0BA43_9ASPA</name>
<feature type="compositionally biased region" description="Pro residues" evidence="3">
    <location>
        <begin position="172"/>
        <end position="182"/>
    </location>
</feature>
<proteinExistence type="predicted"/>
<gene>
    <name evidence="4" type="ORF">AXF42_Ash007386</name>
</gene>
<dbReference type="OrthoDB" id="785328at2759"/>
<keyword evidence="5" id="KW-1185">Reference proteome</keyword>
<sequence length="182" mass="19754">MAAYSEGMGEEALKMLDENQPSFRAEDEEDIGDNSDSGDESDESCSAPSPRRLIQRSPSSNSPLHGLCSLVEQLPIKKGLSKHYQGKSQSFTSLSEVKFLEDLPKKKEISHTMKIKPCRRSYAGGLDEAQNVVSSYDTSNKSIGKRVPTSLASCASSIARTSSSGFLGRSSRPPPIPINKNQ</sequence>
<feature type="compositionally biased region" description="Acidic residues" evidence="3">
    <location>
        <begin position="26"/>
        <end position="43"/>
    </location>
</feature>
<dbReference type="STRING" id="1088818.A0A2I0BA43"/>